<gene>
    <name evidence="2" type="ORF">EMELA_v1c04670</name>
</gene>
<evidence type="ECO:0008006" key="4">
    <source>
        <dbReference type="Google" id="ProtNLM"/>
    </source>
</evidence>
<accession>A0A2K8NW03</accession>
<dbReference type="EMBL" id="CP024964">
    <property type="protein sequence ID" value="ATZ18010.1"/>
    <property type="molecule type" value="Genomic_DNA"/>
</dbReference>
<feature type="transmembrane region" description="Helical" evidence="1">
    <location>
        <begin position="7"/>
        <end position="29"/>
    </location>
</feature>
<evidence type="ECO:0000313" key="2">
    <source>
        <dbReference type="EMBL" id="ATZ18010.1"/>
    </source>
</evidence>
<protein>
    <recommendedName>
        <fullName evidence="4">Transmembrane protein</fullName>
    </recommendedName>
</protein>
<proteinExistence type="predicted"/>
<dbReference type="Proteomes" id="UP000231896">
    <property type="component" value="Chromosome"/>
</dbReference>
<dbReference type="STRING" id="1408435.GCA_000685885_00623"/>
<dbReference type="RefSeq" id="WP_028124154.1">
    <property type="nucleotide sequence ID" value="NZ_CP024964.1"/>
</dbReference>
<feature type="transmembrane region" description="Helical" evidence="1">
    <location>
        <begin position="41"/>
        <end position="62"/>
    </location>
</feature>
<name>A0A2K8NW03_9MOLU</name>
<reference evidence="2 3" key="1">
    <citation type="submission" date="2017-11" db="EMBL/GenBank/DDBJ databases">
        <title>Genome sequence of Entomoplasma melaleucae M1 (ATCC 49191).</title>
        <authorList>
            <person name="Lo W.-S."/>
            <person name="Gasparich G.E."/>
            <person name="Kuo C.-H."/>
        </authorList>
    </citation>
    <scope>NUCLEOTIDE SEQUENCE [LARGE SCALE GENOMIC DNA]</scope>
    <source>
        <strain evidence="2 3">M1</strain>
    </source>
</reference>
<organism evidence="2 3">
    <name type="scientific">Mesoplasma melaleucae</name>
    <dbReference type="NCBI Taxonomy" id="81459"/>
    <lineage>
        <taxon>Bacteria</taxon>
        <taxon>Bacillati</taxon>
        <taxon>Mycoplasmatota</taxon>
        <taxon>Mollicutes</taxon>
        <taxon>Entomoplasmatales</taxon>
        <taxon>Entomoplasmataceae</taxon>
        <taxon>Mesoplasma</taxon>
    </lineage>
</organism>
<keyword evidence="1" id="KW-1133">Transmembrane helix</keyword>
<dbReference type="KEGG" id="eml:EMELA_v1c04670"/>
<dbReference type="AlphaFoldDB" id="A0A2K8NW03"/>
<sequence>MGKKQTYLKYLATAAGLFFLSALLIKFFGFQKGVFKGNTTGLLITELVLFIIGLIFLGFYWFVKFKDIKKDDYKMSKKENMYFIAALGLYALASLMTFIFIIAAHFMAKIIVIFYVFLILILLFLLTASVFEMISRLGYQSYLAKKEYEEIQKLKKAKIEKMISEDKNLDKHELAKIVDPKKKRTKEAEEILKAESIKKLKNKDTNPFKD</sequence>
<feature type="transmembrane region" description="Helical" evidence="1">
    <location>
        <begin position="110"/>
        <end position="131"/>
    </location>
</feature>
<keyword evidence="1" id="KW-0812">Transmembrane</keyword>
<keyword evidence="3" id="KW-1185">Reference proteome</keyword>
<dbReference type="OrthoDB" id="392066at2"/>
<keyword evidence="1" id="KW-0472">Membrane</keyword>
<evidence type="ECO:0000313" key="3">
    <source>
        <dbReference type="Proteomes" id="UP000231896"/>
    </source>
</evidence>
<feature type="transmembrane region" description="Helical" evidence="1">
    <location>
        <begin position="82"/>
        <end position="104"/>
    </location>
</feature>
<evidence type="ECO:0000256" key="1">
    <source>
        <dbReference type="SAM" id="Phobius"/>
    </source>
</evidence>